<dbReference type="InterPro" id="IPR007163">
    <property type="entry name" value="VCA0040-like"/>
</dbReference>
<dbReference type="PANTHER" id="PTHR37308:SF1">
    <property type="entry name" value="POLYPRENYL-PHOSPHATE TRANSPORTER"/>
    <property type="match status" value="1"/>
</dbReference>
<sequence length="367" mass="38002">MATVAGKRQGRLMSEGSPPAESPNHPSNPAPGAASDPAVVTDEQLERDFDAAPPLEGPAPVPATRTLLTGALMGTANLVPGVSGGTMVLVCGLYAHFVDAMAAITQGRFTRRAVTFVALLFAAKFAAMGLLGGPVAEAVVSHHALAYSLFLGMTLAGTPVVWAIFRNAPPQTSRTWWAWLLIPVGAASMAALPAPQTHAELEEDYRPTQNIPLDAAAGAAAYGAMVLPGVSGGTIKLALGRYEATVWSLGQPLPWLGSLVGLGEAAPISAWGPILLPYSLGAIAGLVIVSNLLKWLLQRYERAMAALLLGVLWGSVVPVWPFDADSGPPDWMKGALAAAIGFAAVYALTVWHKRAEANDAPDPAATA</sequence>
<feature type="transmembrane region" description="Helical" evidence="2">
    <location>
        <begin position="334"/>
        <end position="351"/>
    </location>
</feature>
<feature type="transmembrane region" description="Helical" evidence="2">
    <location>
        <begin position="304"/>
        <end position="322"/>
    </location>
</feature>
<feature type="transmembrane region" description="Helical" evidence="2">
    <location>
        <begin position="278"/>
        <end position="297"/>
    </location>
</feature>
<dbReference type="EMBL" id="WTPX01000073">
    <property type="protein sequence ID" value="NNJ26334.1"/>
    <property type="molecule type" value="Genomic_DNA"/>
</dbReference>
<feature type="transmembrane region" description="Helical" evidence="2">
    <location>
        <begin position="144"/>
        <end position="165"/>
    </location>
</feature>
<dbReference type="Pfam" id="PF04018">
    <property type="entry name" value="VCA0040-like"/>
    <property type="match status" value="1"/>
</dbReference>
<gene>
    <name evidence="3" type="ORF">LzC2_24170</name>
</gene>
<evidence type="ECO:0000256" key="2">
    <source>
        <dbReference type="SAM" id="Phobius"/>
    </source>
</evidence>
<protein>
    <recommendedName>
        <fullName evidence="5">DUF368 domain-containing protein</fullName>
    </recommendedName>
</protein>
<feature type="transmembrane region" description="Helical" evidence="2">
    <location>
        <begin position="177"/>
        <end position="195"/>
    </location>
</feature>
<feature type="transmembrane region" description="Helical" evidence="2">
    <location>
        <begin position="113"/>
        <end position="132"/>
    </location>
</feature>
<evidence type="ECO:0008006" key="5">
    <source>
        <dbReference type="Google" id="ProtNLM"/>
    </source>
</evidence>
<evidence type="ECO:0000313" key="3">
    <source>
        <dbReference type="EMBL" id="NNJ26334.1"/>
    </source>
</evidence>
<name>A0ABX1VE12_9PLAN</name>
<keyword evidence="2" id="KW-0472">Membrane</keyword>
<evidence type="ECO:0000256" key="1">
    <source>
        <dbReference type="SAM" id="MobiDB-lite"/>
    </source>
</evidence>
<proteinExistence type="predicted"/>
<keyword evidence="2" id="KW-1133">Transmembrane helix</keyword>
<dbReference type="PANTHER" id="PTHR37308">
    <property type="entry name" value="INTEGRAL MEMBRANE PROTEIN"/>
    <property type="match status" value="1"/>
</dbReference>
<dbReference type="RefSeq" id="WP_171187268.1">
    <property type="nucleotide sequence ID" value="NZ_WTPX01000073.1"/>
</dbReference>
<feature type="region of interest" description="Disordered" evidence="1">
    <location>
        <begin position="1"/>
        <end position="43"/>
    </location>
</feature>
<evidence type="ECO:0000313" key="4">
    <source>
        <dbReference type="Proteomes" id="UP000609651"/>
    </source>
</evidence>
<comment type="caution">
    <text evidence="3">The sequence shown here is derived from an EMBL/GenBank/DDBJ whole genome shotgun (WGS) entry which is preliminary data.</text>
</comment>
<feature type="transmembrane region" description="Helical" evidence="2">
    <location>
        <begin position="78"/>
        <end position="101"/>
    </location>
</feature>
<keyword evidence="4" id="KW-1185">Reference proteome</keyword>
<keyword evidence="2" id="KW-0812">Transmembrane</keyword>
<accession>A0ABX1VE12</accession>
<reference evidence="3 4" key="1">
    <citation type="journal article" date="2020" name="Syst. Appl. Microbiol.">
        <title>Alienimonas chondri sp. nov., a novel planctomycete isolated from the biofilm of the red alga Chondrus crispus.</title>
        <authorList>
            <person name="Vitorino I."/>
            <person name="Albuquerque L."/>
            <person name="Wiegand S."/>
            <person name="Kallscheuer N."/>
            <person name="da Costa M.S."/>
            <person name="Lobo-da-Cunha A."/>
            <person name="Jogler C."/>
            <person name="Lage O.M."/>
        </authorList>
    </citation>
    <scope>NUCLEOTIDE SEQUENCE [LARGE SCALE GENOMIC DNA]</scope>
    <source>
        <strain evidence="3 4">LzC2</strain>
    </source>
</reference>
<dbReference type="Proteomes" id="UP000609651">
    <property type="component" value="Unassembled WGS sequence"/>
</dbReference>
<organism evidence="3 4">
    <name type="scientific">Alienimonas chondri</name>
    <dbReference type="NCBI Taxonomy" id="2681879"/>
    <lineage>
        <taxon>Bacteria</taxon>
        <taxon>Pseudomonadati</taxon>
        <taxon>Planctomycetota</taxon>
        <taxon>Planctomycetia</taxon>
        <taxon>Planctomycetales</taxon>
        <taxon>Planctomycetaceae</taxon>
        <taxon>Alienimonas</taxon>
    </lineage>
</organism>